<gene>
    <name evidence="2" type="ORF">BO88DRAFT_400637</name>
</gene>
<organism evidence="2 3">
    <name type="scientific">Aspergillus vadensis (strain CBS 113365 / IMI 142717 / IBT 24658)</name>
    <dbReference type="NCBI Taxonomy" id="1448311"/>
    <lineage>
        <taxon>Eukaryota</taxon>
        <taxon>Fungi</taxon>
        <taxon>Dikarya</taxon>
        <taxon>Ascomycota</taxon>
        <taxon>Pezizomycotina</taxon>
        <taxon>Eurotiomycetes</taxon>
        <taxon>Eurotiomycetidae</taxon>
        <taxon>Eurotiales</taxon>
        <taxon>Aspergillaceae</taxon>
        <taxon>Aspergillus</taxon>
        <taxon>Aspergillus subgen. Circumdati</taxon>
    </lineage>
</organism>
<dbReference type="Proteomes" id="UP000248405">
    <property type="component" value="Unassembled WGS sequence"/>
</dbReference>
<evidence type="ECO:0000313" key="2">
    <source>
        <dbReference type="EMBL" id="PYH74978.1"/>
    </source>
</evidence>
<protein>
    <submittedName>
        <fullName evidence="2">Uncharacterized protein</fullName>
    </submittedName>
</protein>
<evidence type="ECO:0000313" key="3">
    <source>
        <dbReference type="Proteomes" id="UP000248405"/>
    </source>
</evidence>
<feature type="region of interest" description="Disordered" evidence="1">
    <location>
        <begin position="18"/>
        <end position="52"/>
    </location>
</feature>
<dbReference type="GeneID" id="37210223"/>
<sequence length="100" mass="10774">MALANTLCRQTPLLVMERKGKGKEMEHSRGWQRRTTTTAAASTAHNNTNSGFGGKGISFPSFLYIREGAAAAAALLLLLLCPLTSQPREYPVAGLEERGI</sequence>
<dbReference type="EMBL" id="KZ821614">
    <property type="protein sequence ID" value="PYH74978.1"/>
    <property type="molecule type" value="Genomic_DNA"/>
</dbReference>
<proteinExistence type="predicted"/>
<keyword evidence="3" id="KW-1185">Reference proteome</keyword>
<feature type="compositionally biased region" description="Basic and acidic residues" evidence="1">
    <location>
        <begin position="18"/>
        <end position="29"/>
    </location>
</feature>
<dbReference type="AlphaFoldDB" id="A0A319CI04"/>
<evidence type="ECO:0000256" key="1">
    <source>
        <dbReference type="SAM" id="MobiDB-lite"/>
    </source>
</evidence>
<reference evidence="2" key="1">
    <citation type="submission" date="2016-12" db="EMBL/GenBank/DDBJ databases">
        <title>The genomes of Aspergillus section Nigri reveals drivers in fungal speciation.</title>
        <authorList>
            <consortium name="DOE Joint Genome Institute"/>
            <person name="Vesth T.C."/>
            <person name="Nybo J."/>
            <person name="Theobald S."/>
            <person name="Brandl J."/>
            <person name="Frisvad J.C."/>
            <person name="Nielsen K.F."/>
            <person name="Lyhne E.K."/>
            <person name="Kogle M.E."/>
            <person name="Kuo A."/>
            <person name="Riley R."/>
            <person name="Clum A."/>
            <person name="Nolan M."/>
            <person name="Lipzen A."/>
            <person name="Salamov A."/>
            <person name="Henrissat B."/>
            <person name="Wiebenga A."/>
            <person name="De Vries R.P."/>
            <person name="Grigoriev I.V."/>
            <person name="Mortensen U.H."/>
            <person name="Andersen M.R."/>
            <person name="Baker S.E."/>
        </authorList>
    </citation>
    <scope>NUCLEOTIDE SEQUENCE [LARGE SCALE GENOMIC DNA]</scope>
    <source>
        <strain evidence="2">CBS 113365</strain>
    </source>
</reference>
<accession>A0A319CI04</accession>
<dbReference type="RefSeq" id="XP_025568772.1">
    <property type="nucleotide sequence ID" value="XM_025705631.1"/>
</dbReference>
<name>A0A319CI04_ASPVC</name>
<feature type="compositionally biased region" description="Low complexity" evidence="1">
    <location>
        <begin position="35"/>
        <end position="50"/>
    </location>
</feature>